<feature type="compositionally biased region" description="Basic and acidic residues" evidence="1">
    <location>
        <begin position="137"/>
        <end position="147"/>
    </location>
</feature>
<protein>
    <submittedName>
        <fullName evidence="2">Uncharacterized protein</fullName>
    </submittedName>
</protein>
<evidence type="ECO:0000313" key="3">
    <source>
        <dbReference type="Proteomes" id="UP000020467"/>
    </source>
</evidence>
<dbReference type="AlphaFoldDB" id="A0A010RDE8"/>
<evidence type="ECO:0000256" key="1">
    <source>
        <dbReference type="SAM" id="MobiDB-lite"/>
    </source>
</evidence>
<organism evidence="2 3">
    <name type="scientific">Colletotrichum fioriniae PJ7</name>
    <dbReference type="NCBI Taxonomy" id="1445577"/>
    <lineage>
        <taxon>Eukaryota</taxon>
        <taxon>Fungi</taxon>
        <taxon>Dikarya</taxon>
        <taxon>Ascomycota</taxon>
        <taxon>Pezizomycotina</taxon>
        <taxon>Sordariomycetes</taxon>
        <taxon>Hypocreomycetidae</taxon>
        <taxon>Glomerellales</taxon>
        <taxon>Glomerellaceae</taxon>
        <taxon>Colletotrichum</taxon>
        <taxon>Colletotrichum acutatum species complex</taxon>
    </lineage>
</organism>
<sequence length="147" mass="16387">MAPRAEDSSSAAEYAERVFQHLEDNRPSDAPANFSDPHHQGKSKAIERSKTEKLKAQLIQLGNDASGEFQSRSKSGKFRLQHVGSFGDGRVKELVANYEARSHRAEETVEESVRRKPVLGKDTDATTSSESEEDEKDWIKVVDADLD</sequence>
<gene>
    <name evidence="2" type="ORF">CFIO01_00266</name>
</gene>
<feature type="region of interest" description="Disordered" evidence="1">
    <location>
        <begin position="18"/>
        <end position="51"/>
    </location>
</feature>
<dbReference type="HOGENOM" id="CLU_1643562_0_0_1"/>
<feature type="region of interest" description="Disordered" evidence="1">
    <location>
        <begin position="101"/>
        <end position="147"/>
    </location>
</feature>
<proteinExistence type="predicted"/>
<dbReference type="Proteomes" id="UP000020467">
    <property type="component" value="Unassembled WGS sequence"/>
</dbReference>
<dbReference type="OrthoDB" id="4841795at2759"/>
<feature type="compositionally biased region" description="Basic and acidic residues" evidence="1">
    <location>
        <begin position="36"/>
        <end position="51"/>
    </location>
</feature>
<dbReference type="KEGG" id="cfj:CFIO01_00266"/>
<accession>A0A010RDE8</accession>
<keyword evidence="3" id="KW-1185">Reference proteome</keyword>
<reference evidence="2 3" key="1">
    <citation type="submission" date="2014-02" db="EMBL/GenBank/DDBJ databases">
        <title>The genome sequence of Colletotrichum fioriniae PJ7.</title>
        <authorList>
            <person name="Baroncelli R."/>
            <person name="Thon M.R."/>
        </authorList>
    </citation>
    <scope>NUCLEOTIDE SEQUENCE [LARGE SCALE GENOMIC DNA]</scope>
    <source>
        <strain evidence="2 3">PJ7</strain>
    </source>
</reference>
<feature type="compositionally biased region" description="Basic and acidic residues" evidence="1">
    <location>
        <begin position="18"/>
        <end position="27"/>
    </location>
</feature>
<comment type="caution">
    <text evidence="2">The sequence shown here is derived from an EMBL/GenBank/DDBJ whole genome shotgun (WGS) entry which is preliminary data.</text>
</comment>
<dbReference type="eggNOG" id="ENOG502RNZF">
    <property type="taxonomic scope" value="Eukaryota"/>
</dbReference>
<dbReference type="EMBL" id="JARH01000655">
    <property type="protein sequence ID" value="EXF78271.1"/>
    <property type="molecule type" value="Genomic_DNA"/>
</dbReference>
<feature type="compositionally biased region" description="Basic and acidic residues" evidence="1">
    <location>
        <begin position="101"/>
        <end position="124"/>
    </location>
</feature>
<name>A0A010RDE8_9PEZI</name>
<evidence type="ECO:0000313" key="2">
    <source>
        <dbReference type="EMBL" id="EXF78271.1"/>
    </source>
</evidence>